<dbReference type="EMBL" id="JAAAMV010000009">
    <property type="protein sequence ID" value="NBD25031.1"/>
    <property type="molecule type" value="Genomic_DNA"/>
</dbReference>
<organism evidence="1 2">
    <name type="scientific">Paenibacillus glycinis</name>
    <dbReference type="NCBI Taxonomy" id="2697035"/>
    <lineage>
        <taxon>Bacteria</taxon>
        <taxon>Bacillati</taxon>
        <taxon>Bacillota</taxon>
        <taxon>Bacilli</taxon>
        <taxon>Bacillales</taxon>
        <taxon>Paenibacillaceae</taxon>
        <taxon>Paenibacillus</taxon>
    </lineage>
</organism>
<keyword evidence="2" id="KW-1185">Reference proteome</keyword>
<dbReference type="Proteomes" id="UP000665561">
    <property type="component" value="Unassembled WGS sequence"/>
</dbReference>
<proteinExistence type="predicted"/>
<evidence type="ECO:0000313" key="2">
    <source>
        <dbReference type="Proteomes" id="UP000665561"/>
    </source>
</evidence>
<name>A0ABW9XRL7_9BACL</name>
<protein>
    <submittedName>
        <fullName evidence="1">Uncharacterized protein</fullName>
    </submittedName>
</protein>
<evidence type="ECO:0000313" key="1">
    <source>
        <dbReference type="EMBL" id="NBD25031.1"/>
    </source>
</evidence>
<reference evidence="1 2" key="1">
    <citation type="submission" date="2020-01" db="EMBL/GenBank/DDBJ databases">
        <title>Paenibacillus soybeanensis sp. nov. isolated from the nodules of soybean (Glycine max(L.) Merr).</title>
        <authorList>
            <person name="Wang H."/>
        </authorList>
    </citation>
    <scope>NUCLEOTIDE SEQUENCE [LARGE SCALE GENOMIC DNA]</scope>
    <source>
        <strain evidence="1 2">T1</strain>
    </source>
</reference>
<sequence>MPIYNPNNMQGAHRTDVIILSEGDAPAVLMEWGHYFDTVPSLLSIQGGAIVNNISEHTISVALRIMFNNIVLDSYVVRLTSATYTSAFFGTSLFNVIEGHHVFRILAQITEGVTGDTATITNRQVISISGVGTL</sequence>
<comment type="caution">
    <text evidence="1">The sequence shown here is derived from an EMBL/GenBank/DDBJ whole genome shotgun (WGS) entry which is preliminary data.</text>
</comment>
<gene>
    <name evidence="1" type="ORF">GT019_14195</name>
</gene>
<dbReference type="RefSeq" id="WP_161743834.1">
    <property type="nucleotide sequence ID" value="NZ_JAAAMV010000009.1"/>
</dbReference>
<accession>A0ABW9XRL7</accession>